<sequence>MDSRFELKWLTKAFERLSKRLRFLETLPRPSSTVVDTFLELTDTPVVYTGYGGFAVFVNPAEDGLRFDPVGGGACVAFTCGPVGWRGTGGTVPRTLVHEVAFQLDTGGDNRGTYAVDLQQERNAVDQVAGGEYSAILGGQRNEIGVGAIWSTITGSYNTILDTSAGCHILGQFTDIYDDSYGVIALGDGHDISDCDYSFFAGLNHEVDQALGVFAIMDGNRIIENVEDGPVYSGAIGISCLLEGDVWFSFQFGEQNEMIGSGVGADDTVLWCAQFGFDNYLENVYTNFAFGQGTKSYRPTADGFYDGRILNSGDYPNKNVTSDPTGHVGGFNQDSRFSQNDLITNWTVAWISSRFQFPIIPDSIWCFTARIGGAEQGCANVYDWRIRGMVKNDGGTTTIKWSIVDNYYRDVVTKEWQVIADDPNDRLVFQFRDTAGPDTTDCNIQFSMDTVEVGWEA</sequence>
<evidence type="ECO:0000313" key="1">
    <source>
        <dbReference type="EMBL" id="KKN18433.1"/>
    </source>
</evidence>
<dbReference type="EMBL" id="LAZR01003427">
    <property type="protein sequence ID" value="KKN18433.1"/>
    <property type="molecule type" value="Genomic_DNA"/>
</dbReference>
<proteinExistence type="predicted"/>
<organism evidence="1">
    <name type="scientific">marine sediment metagenome</name>
    <dbReference type="NCBI Taxonomy" id="412755"/>
    <lineage>
        <taxon>unclassified sequences</taxon>
        <taxon>metagenomes</taxon>
        <taxon>ecological metagenomes</taxon>
    </lineage>
</organism>
<accession>A0A0F9RMD0</accession>
<name>A0A0F9RMD0_9ZZZZ</name>
<dbReference type="AlphaFoldDB" id="A0A0F9RMD0"/>
<reference evidence="1" key="1">
    <citation type="journal article" date="2015" name="Nature">
        <title>Complex archaea that bridge the gap between prokaryotes and eukaryotes.</title>
        <authorList>
            <person name="Spang A."/>
            <person name="Saw J.H."/>
            <person name="Jorgensen S.L."/>
            <person name="Zaremba-Niedzwiedzka K."/>
            <person name="Martijn J."/>
            <person name="Lind A.E."/>
            <person name="van Eijk R."/>
            <person name="Schleper C."/>
            <person name="Guy L."/>
            <person name="Ettema T.J."/>
        </authorList>
    </citation>
    <scope>NUCLEOTIDE SEQUENCE</scope>
</reference>
<comment type="caution">
    <text evidence="1">The sequence shown here is derived from an EMBL/GenBank/DDBJ whole genome shotgun (WGS) entry which is preliminary data.</text>
</comment>
<protein>
    <submittedName>
        <fullName evidence="1">Uncharacterized protein</fullName>
    </submittedName>
</protein>
<gene>
    <name evidence="1" type="ORF">LCGC14_0955810</name>
</gene>